<protein>
    <recommendedName>
        <fullName evidence="4">DUF748 domain-containing protein</fullName>
    </recommendedName>
</protein>
<organism evidence="2 3">
    <name type="scientific">Limnohabitans planktonicus II-D5</name>
    <dbReference type="NCBI Taxonomy" id="1293045"/>
    <lineage>
        <taxon>Bacteria</taxon>
        <taxon>Pseudomonadati</taxon>
        <taxon>Pseudomonadota</taxon>
        <taxon>Betaproteobacteria</taxon>
        <taxon>Burkholderiales</taxon>
        <taxon>Comamonadaceae</taxon>
        <taxon>Limnohabitans</taxon>
    </lineage>
</organism>
<dbReference type="InterPro" id="IPR036737">
    <property type="entry name" value="OmpA-like_sf"/>
</dbReference>
<proteinExistence type="predicted"/>
<evidence type="ECO:0008006" key="4">
    <source>
        <dbReference type="Google" id="ProtNLM"/>
    </source>
</evidence>
<sequence>MNHKELFPKWRRLHSGWRWVAGVLVGWALLWGLSALCVPWGARWLVQTQGSQALGRVVKVDSVSFQPWSMALVLRGLRMGPAGAAQLTASPPLQIEEVRLNLALASLWHGAPVLDEVVVSQPRWQLAHSGQGHFDVDDLLGLGRQPGAGPGQMPRFSLFNVRIEGGRMVFHDAPKSLTHTLDDVTLHIPFLSNIGARREVSTQPRLAFKLNGVGFDSEAETAPFADDRRAQAQLHIKGLDVAPYVRYWPAAWPVRWTQGRGDLDLTVTFKQTDSPQVGVSGQLSAQGVQLQEKAAGQNAALPLFEVASLALQVDEWRPLEQVFKLASLEVVQPVLHVRRNAQGQLQALWPVASDKAPGQVAPAIAAPAGPAPVFSLQRLHISGGQVHWVDASTPVPTQLSMGDVVLKANDLKWPTGASGGLAKLEGSATLEGGRIRWQGETNLTSGQLRMNAKALPLAAGAGYGAAHVRPELLNQMAGQISADMTLDWKTASSAGAGDGQMLLKAPLLRLDKVSVGSPNQPDLSWDSLELAQLEVDWLRSQWRVGQLAWTGPVAKIMRQANGRWMFEDWQLAPAVGAASAPASTDQAISTALGAKAPGQKPWTGGVHQVRVTGGQVHWDDRAVPAGVQLQLQDVNMLTGAWHDTGQAHEPMTLQGQLTVVNVRRESGQDGRETRRAPGRVDFDGRVHWPEPSKSGTPAQPLALSGRLQMDKFPAHRLGPYLAPVLDVTFKRADLSYAGALDVRLAPAGLGLGLQGDLTLSALRTEERSTHAPLLDAKNLNLRGLDVSIQAGALHSLKVAQTVLSDFSARIAIDAEGHLNWLGLRKGSPVAPAPHASHAAAVGLQPVIALGPMALVNGRVAFSDVYVQPHVSTELHGLSGSLSAVSNQVASAQAPELAKLSLRGLGAGSASVEVEGLINPLVKPMVLDVKGQLRDLELPQLSPYSSKYAGYGIERGKLSATLNYHLDREGDLQANHQLILHQLRFSDRAEDSTAPNLPFKLAAALLADSQGVIDIQLPVSGSINDPDFRVGAIVWKLLMNLVGKAITSPLNLITGLLSGQEELQQLGFAPGTASMTDEAEQSLQKVAQALMDRPNLQLTVAGYSDMDTEREAYRQARLQDQLLAEKRRKLRREGQDETSATGLSADEQEALLKAVYRRSNVPKPLNLLGLPKDISPADMTALLLAAMDVTPANMQSLAEARGAAVRDALMARKVPAGQIFMGTARTDTAKAAGFTPRATLTLALR</sequence>
<accession>A0A2T7UF72</accession>
<dbReference type="GO" id="GO:0090313">
    <property type="term" value="P:regulation of protein targeting to membrane"/>
    <property type="evidence" value="ECO:0007669"/>
    <property type="project" value="TreeGrafter"/>
</dbReference>
<dbReference type="Proteomes" id="UP000037507">
    <property type="component" value="Unassembled WGS sequence"/>
</dbReference>
<feature type="compositionally biased region" description="Basic and acidic residues" evidence="1">
    <location>
        <begin position="664"/>
        <end position="690"/>
    </location>
</feature>
<evidence type="ECO:0000313" key="2">
    <source>
        <dbReference type="EMBL" id="PVE43251.1"/>
    </source>
</evidence>
<evidence type="ECO:0000256" key="1">
    <source>
        <dbReference type="SAM" id="MobiDB-lite"/>
    </source>
</evidence>
<dbReference type="InterPro" id="IPR008023">
    <property type="entry name" value="DUF748"/>
</dbReference>
<dbReference type="AlphaFoldDB" id="A0A2T7UF72"/>
<reference evidence="2" key="1">
    <citation type="submission" date="2017-04" db="EMBL/GenBank/DDBJ databases">
        <title>Unexpected and diverse lifestyles within the genus Limnohabitans.</title>
        <authorList>
            <person name="Kasalicky V."/>
            <person name="Mehrshad M."/>
            <person name="Andrei S.-A."/>
            <person name="Salcher M."/>
            <person name="Kratochvilova H."/>
            <person name="Simek K."/>
            <person name="Ghai R."/>
        </authorList>
    </citation>
    <scope>NUCLEOTIDE SEQUENCE [LARGE SCALE GENOMIC DNA]</scope>
    <source>
        <strain evidence="2">II-D5</strain>
    </source>
</reference>
<dbReference type="OrthoDB" id="9757969at2"/>
<name>A0A2T7UF72_9BURK</name>
<dbReference type="STRING" id="1293045.H663_14505"/>
<dbReference type="GO" id="GO:0005886">
    <property type="term" value="C:plasma membrane"/>
    <property type="evidence" value="ECO:0007669"/>
    <property type="project" value="TreeGrafter"/>
</dbReference>
<dbReference type="PANTHER" id="PTHR30441:SF8">
    <property type="entry name" value="DUF748 DOMAIN-CONTAINING PROTEIN"/>
    <property type="match status" value="1"/>
</dbReference>
<comment type="caution">
    <text evidence="2">The sequence shown here is derived from an EMBL/GenBank/DDBJ whole genome shotgun (WGS) entry which is preliminary data.</text>
</comment>
<dbReference type="RefSeq" id="WP_083451258.1">
    <property type="nucleotide sequence ID" value="NZ_LFYT02000007.1"/>
</dbReference>
<dbReference type="EMBL" id="LFYT02000007">
    <property type="protein sequence ID" value="PVE43251.1"/>
    <property type="molecule type" value="Genomic_DNA"/>
</dbReference>
<dbReference type="Pfam" id="PF05359">
    <property type="entry name" value="DUF748"/>
    <property type="match status" value="3"/>
</dbReference>
<gene>
    <name evidence="2" type="ORF">H663_008195</name>
</gene>
<feature type="region of interest" description="Disordered" evidence="1">
    <location>
        <begin position="664"/>
        <end position="700"/>
    </location>
</feature>
<dbReference type="Gene3D" id="3.30.1330.60">
    <property type="entry name" value="OmpA-like domain"/>
    <property type="match status" value="1"/>
</dbReference>
<dbReference type="PANTHER" id="PTHR30441">
    <property type="entry name" value="DUF748 DOMAIN-CONTAINING PROTEIN"/>
    <property type="match status" value="1"/>
</dbReference>
<dbReference type="InterPro" id="IPR052894">
    <property type="entry name" value="AsmA-related"/>
</dbReference>
<keyword evidence="3" id="KW-1185">Reference proteome</keyword>
<evidence type="ECO:0000313" key="3">
    <source>
        <dbReference type="Proteomes" id="UP000037507"/>
    </source>
</evidence>